<dbReference type="OrthoDB" id="3596986at2759"/>
<feature type="non-terminal residue" evidence="1">
    <location>
        <position position="116"/>
    </location>
</feature>
<dbReference type="Proteomes" id="UP000789405">
    <property type="component" value="Unassembled WGS sequence"/>
</dbReference>
<evidence type="ECO:0000313" key="2">
    <source>
        <dbReference type="Proteomes" id="UP000789405"/>
    </source>
</evidence>
<dbReference type="EMBL" id="CAJVPY010016986">
    <property type="protein sequence ID" value="CAG8759768.1"/>
    <property type="molecule type" value="Genomic_DNA"/>
</dbReference>
<proteinExistence type="predicted"/>
<dbReference type="AlphaFoldDB" id="A0A9N9J0P2"/>
<protein>
    <submittedName>
        <fullName evidence="1">22874_t:CDS:1</fullName>
    </submittedName>
</protein>
<organism evidence="1 2">
    <name type="scientific">Dentiscutata erythropus</name>
    <dbReference type="NCBI Taxonomy" id="1348616"/>
    <lineage>
        <taxon>Eukaryota</taxon>
        <taxon>Fungi</taxon>
        <taxon>Fungi incertae sedis</taxon>
        <taxon>Mucoromycota</taxon>
        <taxon>Glomeromycotina</taxon>
        <taxon>Glomeromycetes</taxon>
        <taxon>Diversisporales</taxon>
        <taxon>Gigasporaceae</taxon>
        <taxon>Dentiscutata</taxon>
    </lineage>
</organism>
<gene>
    <name evidence="1" type="ORF">DERYTH_LOCUS17705</name>
</gene>
<accession>A0A9N9J0P2</accession>
<reference evidence="1" key="1">
    <citation type="submission" date="2021-06" db="EMBL/GenBank/DDBJ databases">
        <authorList>
            <person name="Kallberg Y."/>
            <person name="Tangrot J."/>
            <person name="Rosling A."/>
        </authorList>
    </citation>
    <scope>NUCLEOTIDE SEQUENCE</scope>
    <source>
        <strain evidence="1">MA453B</strain>
    </source>
</reference>
<keyword evidence="2" id="KW-1185">Reference proteome</keyword>
<evidence type="ECO:0000313" key="1">
    <source>
        <dbReference type="EMBL" id="CAG8759768.1"/>
    </source>
</evidence>
<name>A0A9N9J0P2_9GLOM</name>
<comment type="caution">
    <text evidence="1">The sequence shown here is derived from an EMBL/GenBank/DDBJ whole genome shotgun (WGS) entry which is preliminary data.</text>
</comment>
<sequence length="116" mass="13129">MFLAINLTVLPPRVIFTAVLPPSDISVDYGFTYPNIPNCETGDVIKVFIGLQVPIQEGKKHLSEAWPVYDIVVTLRFLPGQHNYTGSTRQRITTKSYGSWRLSYIVEDVETIPLNF</sequence>